<accession>A0ABN4YE38</accession>
<dbReference type="EMBL" id="CP020472">
    <property type="protein sequence ID" value="ARD20464.1"/>
    <property type="molecule type" value="Genomic_DNA"/>
</dbReference>
<evidence type="ECO:0000313" key="3">
    <source>
        <dbReference type="EMBL" id="ARD20464.1"/>
    </source>
</evidence>
<feature type="compositionally biased region" description="Basic and acidic residues" evidence="1">
    <location>
        <begin position="40"/>
        <end position="49"/>
    </location>
</feature>
<keyword evidence="4" id="KW-1185">Reference proteome</keyword>
<dbReference type="RefSeq" id="WP_080914555.1">
    <property type="nucleotide sequence ID" value="NZ_CP020472.1"/>
</dbReference>
<evidence type="ECO:0000256" key="1">
    <source>
        <dbReference type="SAM" id="MobiDB-lite"/>
    </source>
</evidence>
<dbReference type="PROSITE" id="PS51257">
    <property type="entry name" value="PROKAR_LIPOPROTEIN"/>
    <property type="match status" value="1"/>
</dbReference>
<feature type="region of interest" description="Disordered" evidence="1">
    <location>
        <begin position="40"/>
        <end position="59"/>
    </location>
</feature>
<feature type="chain" id="PRO_5045431776" description="Lipoprotein" evidence="2">
    <location>
        <begin position="25"/>
        <end position="86"/>
    </location>
</feature>
<evidence type="ECO:0008006" key="5">
    <source>
        <dbReference type="Google" id="ProtNLM"/>
    </source>
</evidence>
<gene>
    <name evidence="3" type="ORF">SJ2017_0115</name>
</gene>
<reference evidence="3 4" key="1">
    <citation type="submission" date="2017-03" db="EMBL/GenBank/DDBJ databases">
        <title>Genome sequencing of Shewanella japonica KCTC 22435.</title>
        <authorList>
            <person name="Kim K.M."/>
        </authorList>
    </citation>
    <scope>NUCLEOTIDE SEQUENCE [LARGE SCALE GENOMIC DNA]</scope>
    <source>
        <strain evidence="3 4">KCTC 22435</strain>
    </source>
</reference>
<dbReference type="Proteomes" id="UP000191820">
    <property type="component" value="Chromosome"/>
</dbReference>
<keyword evidence="2" id="KW-0732">Signal</keyword>
<evidence type="ECO:0000313" key="4">
    <source>
        <dbReference type="Proteomes" id="UP000191820"/>
    </source>
</evidence>
<protein>
    <recommendedName>
        <fullName evidence="5">Lipoprotein</fullName>
    </recommendedName>
</protein>
<organism evidence="3 4">
    <name type="scientific">Shewanella japonica</name>
    <dbReference type="NCBI Taxonomy" id="93973"/>
    <lineage>
        <taxon>Bacteria</taxon>
        <taxon>Pseudomonadati</taxon>
        <taxon>Pseudomonadota</taxon>
        <taxon>Gammaproteobacteria</taxon>
        <taxon>Alteromonadales</taxon>
        <taxon>Shewanellaceae</taxon>
        <taxon>Shewanella</taxon>
    </lineage>
</organism>
<name>A0ABN4YE38_9GAMM</name>
<sequence length="86" mass="9363">MRKRMLFICLLMPMMMTGCSSRSASNAGCDFVTGAYGNAKDREERESRSHRVSSSDNNKQDAAVGLFSAMFGALGRALNNDESSCI</sequence>
<evidence type="ECO:0000256" key="2">
    <source>
        <dbReference type="SAM" id="SignalP"/>
    </source>
</evidence>
<feature type="signal peptide" evidence="2">
    <location>
        <begin position="1"/>
        <end position="24"/>
    </location>
</feature>
<proteinExistence type="predicted"/>